<dbReference type="Proteomes" id="UP001220022">
    <property type="component" value="Unassembled WGS sequence"/>
</dbReference>
<evidence type="ECO:0000256" key="2">
    <source>
        <dbReference type="SAM" id="Phobius"/>
    </source>
</evidence>
<comment type="caution">
    <text evidence="3">The sequence shown here is derived from an EMBL/GenBank/DDBJ whole genome shotgun (WGS) entry which is preliminary data.</text>
</comment>
<gene>
    <name evidence="3" type="ORF">P2L57_03300</name>
</gene>
<keyword evidence="2" id="KW-0472">Membrane</keyword>
<feature type="transmembrane region" description="Helical" evidence="2">
    <location>
        <begin position="249"/>
        <end position="273"/>
    </location>
</feature>
<evidence type="ECO:0000256" key="1">
    <source>
        <dbReference type="SAM" id="MobiDB-lite"/>
    </source>
</evidence>
<evidence type="ECO:0000313" key="3">
    <source>
        <dbReference type="EMBL" id="MDF2254793.1"/>
    </source>
</evidence>
<proteinExistence type="predicted"/>
<reference evidence="3 4" key="1">
    <citation type="submission" date="2023-03" db="EMBL/GenBank/DDBJ databases">
        <title>Draft genome sequence of type strain Streptomyces ferralitis JCM 14344.</title>
        <authorList>
            <person name="Klaysubun C."/>
            <person name="Duangmal K."/>
        </authorList>
    </citation>
    <scope>NUCLEOTIDE SEQUENCE [LARGE SCALE GENOMIC DNA]</scope>
    <source>
        <strain evidence="3 4">JCM 14344</strain>
    </source>
</reference>
<protein>
    <submittedName>
        <fullName evidence="3">Uncharacterized protein</fullName>
    </submittedName>
</protein>
<name>A0ABT5YTL0_9ACTN</name>
<dbReference type="EMBL" id="JARHTQ010000002">
    <property type="protein sequence ID" value="MDF2254793.1"/>
    <property type="molecule type" value="Genomic_DNA"/>
</dbReference>
<feature type="transmembrane region" description="Helical" evidence="2">
    <location>
        <begin position="34"/>
        <end position="58"/>
    </location>
</feature>
<feature type="region of interest" description="Disordered" evidence="1">
    <location>
        <begin position="172"/>
        <end position="225"/>
    </location>
</feature>
<feature type="compositionally biased region" description="Pro residues" evidence="1">
    <location>
        <begin position="200"/>
        <end position="218"/>
    </location>
</feature>
<keyword evidence="2" id="KW-1133">Transmembrane helix</keyword>
<keyword evidence="4" id="KW-1185">Reference proteome</keyword>
<keyword evidence="2" id="KW-0812">Transmembrane</keyword>
<evidence type="ECO:0000313" key="4">
    <source>
        <dbReference type="Proteomes" id="UP001220022"/>
    </source>
</evidence>
<feature type="compositionally biased region" description="Basic and acidic residues" evidence="1">
    <location>
        <begin position="189"/>
        <end position="198"/>
    </location>
</feature>
<accession>A0ABT5YTL0</accession>
<sequence length="280" mass="28211">MFAWDEMGRRGAMTGGGVRWVAPCSPHRWGVGRLVAVAVGLLLGGALVVAGGGVGYAMSWPGAPGSGTGGAAMSGWGVRPPPVPGLPGFGRSAFRHSWSPTAPGLGRPLRCPHGLGRAMALPALGPRACESSVRAAACGPLRSVDVSGSIATVRNSDSAPVLRRLTGMADRSCGVPEQRMPDPPSQDQPRQDPPRRDPPAAQPSNPPSPPPVSGPPPGIAHAAPSPRVVVPHPVVFPRRAPRAAVAAPAGLSTAGALFLVLLPAVVAGVAAGARSASRAR</sequence>
<organism evidence="3 4">
    <name type="scientific">Streptantibioticus ferralitis</name>
    <dbReference type="NCBI Taxonomy" id="236510"/>
    <lineage>
        <taxon>Bacteria</taxon>
        <taxon>Bacillati</taxon>
        <taxon>Actinomycetota</taxon>
        <taxon>Actinomycetes</taxon>
        <taxon>Kitasatosporales</taxon>
        <taxon>Streptomycetaceae</taxon>
        <taxon>Streptantibioticus</taxon>
    </lineage>
</organism>
<dbReference type="RefSeq" id="WP_275807900.1">
    <property type="nucleotide sequence ID" value="NZ_BAAANM010000008.1"/>
</dbReference>